<sequence length="1611" mass="178471">LPAEDHTNAAEGDRFLHHVVRRGTSIMDGIDPDVLLEWLQTGIGDERDLQMMALEQLCMLLLMSDNIDRCFESCPPRTFLPALCKIFLDDTATEAVLEVTARAITYYLDVSNECTRRIIQVDGAVKAICSRLAAAEMTDRTSKDLAEQCVKLLEHICQRETLAVYDAGGMHAMLTLVRQHGSQVHKDTMHSAMSVVTRLCGKMEPNDAALPQCAESLGALLAHDDNKVSESALRCFAALTDRFIRKMLDPAELATHSNLVEHLLTTLSSETAAHSANFISIVLSLLSNLCRGSAAVTEQVLSSPRLISALQCVLTNKDDRCVTDGLRLADLLVVLLSEGRSALPFTIGEPGQSGQSAERAHRHLIDAIRQKDLSALVDTIDNGVVDVNFTDDVGQTLCNWASAFGSLEMVQYLCDKGADVNKGHKSSSLHYAASFGRPDIVKVLLQRGANPDLRDEDGKTALDKARERTDEDHTQVAQILESPASDLPDRELAMRVLHQLLPIFCEIFMKSLSASVRRTSLSLLRKIVEHMQLDDLRTAASQAIESQGQCFVRCLLVKLLKLLRCSSDMQATPATDLPPGAENLVSVVVSVLEQEEDHDGQEQVLLILSSLLRKDQELWVPELVRLGVFERVEAMAKEPPRGSDNILREIALFFRSTTSTPSVAMELDVVERNISAGISEEAEKERAAMLNVMMEVAVEFSSRASRLLRRIVIFPVEDITTTETPPPTVEVVQSNTGTSLTLMVPTASSADKGKLVVQPDTPYRWKEWRVMRGDESTFIWCDVLALELSFNSNGWFRFFMDGEVTTMFNNGVAESVSDDVRAETKKSFMTRWRRLKQMWNDDTLPVSILCVPCMGKKVEFPSWEMWSSRSTELTIKCAKSDEHIVVKDELGGFVVESSDKTKHSQMPETALSSEFHTGWSSHGMTARRSKFRGEIQRRKVQELAWELWNNHLKEARAKPREALIELQRAALCIQDAVTTANLIAGISIKSKHVKQPRIEKVQELVSALKCVRESVMDDRRLSTFEFSVSGIVPALHNLLALVERQPGSYPARIFGETFSHGVALSSLAMKMVSVLESTEKFPQYLYDTPGGSAFGLQLLSRRIRMKLEHAISEHDDKKQLINRSGRLLKSEPLTTIGQLKSFLLKMVAKQWFDRDRANLGFVKAIEESKKTGERIRLTYTSDFDEQGVIYWLGTNGRTAADWTNPASIGIVQVTSSDQRQPFGKPEDVLSRDVNPINCHSSDDKNASFTIDLGILLYPTAYTLRHARGYGRSALRNWLLQGSKDKQVWEVLVAHSDDTSLGDPGSTATWPIEDDRTKGPFRYLRIAQNGKNSSGQTCYLSVSGFEVYGEIVDAVIDGFTVVKEEKDRSGCSLKVDSLMPQGANNNKLRAGLTADMVSMMHTRSRMRVARAGRHAAVGTDARGMRVIRGPDWSWDDQDGGGEGKIVGCVENGWVDVMWDNGYTNSYRFGADGRFDIQRVSGRTSLTSSTPAISVLEAVRAKGRGLMGRTRETGGVRDGSSSPFPSFTGFTPFATKQRRAGGIMDFGAPSVALAPNRFFLQFQRPCRGKKSMSTTNLVEDRSKAGPSVASTGQAASAESLQHQTQSLENLLAR</sequence>
<keyword evidence="3" id="KW-0040">ANK repeat</keyword>
<protein>
    <recommendedName>
        <fullName evidence="4">E3 ubiquitin-protein ligase</fullName>
        <ecNumber evidence="4">2.3.2.26</ecNumber>
    </recommendedName>
</protein>
<dbReference type="InterPro" id="IPR016024">
    <property type="entry name" value="ARM-type_fold"/>
</dbReference>
<keyword evidence="4" id="KW-0833">Ubl conjugation pathway</keyword>
<dbReference type="InterPro" id="IPR036770">
    <property type="entry name" value="Ankyrin_rpt-contain_sf"/>
</dbReference>
<dbReference type="PANTHER" id="PTHR45670:SF1">
    <property type="entry name" value="E3 UBIQUITIN-PROTEIN LIGASE HECTD1"/>
    <property type="match status" value="1"/>
</dbReference>
<evidence type="ECO:0000313" key="7">
    <source>
        <dbReference type="Proteomes" id="UP000050761"/>
    </source>
</evidence>
<comment type="pathway">
    <text evidence="4">Protein modification; protein ubiquitination.</text>
</comment>
<dbReference type="InterPro" id="IPR037252">
    <property type="entry name" value="Mib_Herc2_sf"/>
</dbReference>
<dbReference type="Pfam" id="PF06701">
    <property type="entry name" value="MIB_HERC2"/>
    <property type="match status" value="1"/>
</dbReference>
<dbReference type="GO" id="GO:0016607">
    <property type="term" value="C:nuclear speck"/>
    <property type="evidence" value="ECO:0007669"/>
    <property type="project" value="TreeGrafter"/>
</dbReference>
<dbReference type="WBParaSite" id="HPBE_0001346901-mRNA-1">
    <property type="protein sequence ID" value="HPBE_0001346901-mRNA-1"/>
    <property type="gene ID" value="HPBE_0001346901"/>
</dbReference>
<dbReference type="PANTHER" id="PTHR45670">
    <property type="entry name" value="E3 UBIQUITIN-PROTEIN LIGASE TRIP12"/>
    <property type="match status" value="1"/>
</dbReference>
<dbReference type="SMART" id="SM00248">
    <property type="entry name" value="ANK"/>
    <property type="match status" value="2"/>
</dbReference>
<dbReference type="InterPro" id="IPR045322">
    <property type="entry name" value="HECTD1/TRIP12-like"/>
</dbReference>
<evidence type="ECO:0000256" key="1">
    <source>
        <dbReference type="ARBA" id="ARBA00000885"/>
    </source>
</evidence>
<dbReference type="UniPathway" id="UPA00143"/>
<dbReference type="PROSITE" id="PS51416">
    <property type="entry name" value="MIB_HERC2"/>
    <property type="match status" value="1"/>
</dbReference>
<dbReference type="SUPFAM" id="SSF48403">
    <property type="entry name" value="Ankyrin repeat"/>
    <property type="match status" value="1"/>
</dbReference>
<organism evidence="7 8">
    <name type="scientific">Heligmosomoides polygyrus</name>
    <name type="common">Parasitic roundworm</name>
    <dbReference type="NCBI Taxonomy" id="6339"/>
    <lineage>
        <taxon>Eukaryota</taxon>
        <taxon>Metazoa</taxon>
        <taxon>Ecdysozoa</taxon>
        <taxon>Nematoda</taxon>
        <taxon>Chromadorea</taxon>
        <taxon>Rhabditida</taxon>
        <taxon>Rhabditina</taxon>
        <taxon>Rhabditomorpha</taxon>
        <taxon>Strongyloidea</taxon>
        <taxon>Heligmosomidae</taxon>
        <taxon>Heligmosomoides</taxon>
    </lineage>
</organism>
<evidence type="ECO:0000256" key="5">
    <source>
        <dbReference type="SAM" id="MobiDB-lite"/>
    </source>
</evidence>
<dbReference type="InterPro" id="IPR011989">
    <property type="entry name" value="ARM-like"/>
</dbReference>
<reference evidence="8" key="1">
    <citation type="submission" date="2019-09" db="UniProtKB">
        <authorList>
            <consortium name="WormBaseParasite"/>
        </authorList>
    </citation>
    <scope>IDENTIFICATION</scope>
</reference>
<keyword evidence="2 4" id="KW-0808">Transferase</keyword>
<keyword evidence="7" id="KW-1185">Reference proteome</keyword>
<comment type="similarity">
    <text evidence="4">Belongs to the UPL family. K-HECT subfamily.</text>
</comment>
<dbReference type="FunFam" id="1.25.10.10:FF:000051">
    <property type="entry name" value="E3 ubiquitin-protein ligase HECTD1 isoform X1"/>
    <property type="match status" value="1"/>
</dbReference>
<dbReference type="InterPro" id="IPR012919">
    <property type="entry name" value="SUN_dom"/>
</dbReference>
<dbReference type="Pfam" id="PF07738">
    <property type="entry name" value="Sad1_UNC"/>
    <property type="match status" value="1"/>
</dbReference>
<feature type="repeat" description="ANK" evidence="3">
    <location>
        <begin position="393"/>
        <end position="425"/>
    </location>
</feature>
<dbReference type="GO" id="GO:0043161">
    <property type="term" value="P:proteasome-mediated ubiquitin-dependent protein catabolic process"/>
    <property type="evidence" value="ECO:0007669"/>
    <property type="project" value="TreeGrafter"/>
</dbReference>
<dbReference type="Gene3D" id="1.25.40.20">
    <property type="entry name" value="Ankyrin repeat-containing domain"/>
    <property type="match status" value="1"/>
</dbReference>
<dbReference type="Gene3D" id="1.25.10.10">
    <property type="entry name" value="Leucine-rich Repeat Variant"/>
    <property type="match status" value="1"/>
</dbReference>
<dbReference type="GO" id="GO:0061630">
    <property type="term" value="F:ubiquitin protein ligase activity"/>
    <property type="evidence" value="ECO:0007669"/>
    <property type="project" value="UniProtKB-UniRule"/>
</dbReference>
<dbReference type="SUPFAM" id="SSF49785">
    <property type="entry name" value="Galactose-binding domain-like"/>
    <property type="match status" value="1"/>
</dbReference>
<dbReference type="Gene3D" id="2.30.30.40">
    <property type="entry name" value="SH3 Domains"/>
    <property type="match status" value="1"/>
</dbReference>
<dbReference type="PROSITE" id="PS50297">
    <property type="entry name" value="ANK_REP_REGION"/>
    <property type="match status" value="1"/>
</dbReference>
<dbReference type="InterPro" id="IPR010606">
    <property type="entry name" value="Mib_Herc2"/>
</dbReference>
<dbReference type="GO" id="GO:0070534">
    <property type="term" value="P:protein K63-linked ubiquitination"/>
    <property type="evidence" value="ECO:0007669"/>
    <property type="project" value="TreeGrafter"/>
</dbReference>
<comment type="function">
    <text evidence="4">E3 ubiquitin-protein ligase which accepts ubiquitin from an E2 ubiquitin-conjugating enzyme in the form of a thioester and then directly transfers the ubiquitin to targeted substrates.</text>
</comment>
<dbReference type="Pfam" id="PF25579">
    <property type="entry name" value="TPR_TRIP12_N"/>
    <property type="match status" value="1"/>
</dbReference>
<dbReference type="EC" id="2.3.2.26" evidence="4"/>
<evidence type="ECO:0000313" key="8">
    <source>
        <dbReference type="WBParaSite" id="HPBE_0001346901-mRNA-1"/>
    </source>
</evidence>
<comment type="catalytic activity">
    <reaction evidence="1 4">
        <text>S-ubiquitinyl-[E2 ubiquitin-conjugating enzyme]-L-cysteine + [acceptor protein]-L-lysine = [E2 ubiquitin-conjugating enzyme]-L-cysteine + N(6)-ubiquitinyl-[acceptor protein]-L-lysine.</text>
        <dbReference type="EC" id="2.3.2.26"/>
    </reaction>
</comment>
<dbReference type="InterPro" id="IPR008979">
    <property type="entry name" value="Galactose-bd-like_sf"/>
</dbReference>
<dbReference type="SUPFAM" id="SSF48371">
    <property type="entry name" value="ARM repeat"/>
    <property type="match status" value="1"/>
</dbReference>
<dbReference type="PROSITE" id="PS50088">
    <property type="entry name" value="ANK_REPEAT"/>
    <property type="match status" value="2"/>
</dbReference>
<feature type="region of interest" description="Disordered" evidence="5">
    <location>
        <begin position="1568"/>
        <end position="1611"/>
    </location>
</feature>
<proteinExistence type="inferred from homology"/>
<evidence type="ECO:0000259" key="6">
    <source>
        <dbReference type="PROSITE" id="PS51416"/>
    </source>
</evidence>
<dbReference type="SUPFAM" id="SSF159034">
    <property type="entry name" value="Mib/herc2 domain-like"/>
    <property type="match status" value="1"/>
</dbReference>
<dbReference type="InterPro" id="IPR002110">
    <property type="entry name" value="Ankyrin_rpt"/>
</dbReference>
<dbReference type="Gene3D" id="2.60.120.260">
    <property type="entry name" value="Galactose-binding domain-like"/>
    <property type="match status" value="1"/>
</dbReference>
<accession>A0A8L8Q4L2</accession>
<dbReference type="Pfam" id="PF12796">
    <property type="entry name" value="Ank_2"/>
    <property type="match status" value="1"/>
</dbReference>
<evidence type="ECO:0000256" key="4">
    <source>
        <dbReference type="RuleBase" id="RU369009"/>
    </source>
</evidence>
<dbReference type="Proteomes" id="UP000050761">
    <property type="component" value="Unassembled WGS sequence"/>
</dbReference>
<dbReference type="InterPro" id="IPR057948">
    <property type="entry name" value="TPR_TRIP12_N"/>
</dbReference>
<feature type="compositionally biased region" description="Polar residues" evidence="5">
    <location>
        <begin position="1586"/>
        <end position="1611"/>
    </location>
</feature>
<dbReference type="GO" id="GO:0046872">
    <property type="term" value="F:metal ion binding"/>
    <property type="evidence" value="ECO:0007669"/>
    <property type="project" value="InterPro"/>
</dbReference>
<evidence type="ECO:0000256" key="3">
    <source>
        <dbReference type="PROSITE-ProRule" id="PRU00023"/>
    </source>
</evidence>
<feature type="repeat" description="ANK" evidence="3">
    <location>
        <begin position="424"/>
        <end position="456"/>
    </location>
</feature>
<evidence type="ECO:0000256" key="2">
    <source>
        <dbReference type="ARBA" id="ARBA00022679"/>
    </source>
</evidence>
<feature type="domain" description="MIB/HERC2" evidence="6">
    <location>
        <begin position="1411"/>
        <end position="1481"/>
    </location>
</feature>
<name>A0A8L8Q4L2_HELPZ</name>